<protein>
    <submittedName>
        <fullName evidence="1">Uncharacterized protein</fullName>
    </submittedName>
</protein>
<name>A0AAV8Q5T8_ENSVE</name>
<accession>A0AAV8Q5T8</accession>
<evidence type="ECO:0000313" key="1">
    <source>
        <dbReference type="EMBL" id="KAJ8464901.1"/>
    </source>
</evidence>
<reference evidence="1 2" key="1">
    <citation type="submission" date="2022-12" db="EMBL/GenBank/DDBJ databases">
        <title>Chromosome-scale assembly of the Ensete ventricosum genome.</title>
        <authorList>
            <person name="Dussert Y."/>
            <person name="Stocks J."/>
            <person name="Wendawek A."/>
            <person name="Woldeyes F."/>
            <person name="Nichols R.A."/>
            <person name="Borrell J.S."/>
        </authorList>
    </citation>
    <scope>NUCLEOTIDE SEQUENCE [LARGE SCALE GENOMIC DNA]</scope>
    <source>
        <strain evidence="2">cv. Maze</strain>
        <tissue evidence="1">Seeds</tissue>
    </source>
</reference>
<evidence type="ECO:0000313" key="2">
    <source>
        <dbReference type="Proteomes" id="UP001222027"/>
    </source>
</evidence>
<organism evidence="1 2">
    <name type="scientific">Ensete ventricosum</name>
    <name type="common">Abyssinian banana</name>
    <name type="synonym">Musa ensete</name>
    <dbReference type="NCBI Taxonomy" id="4639"/>
    <lineage>
        <taxon>Eukaryota</taxon>
        <taxon>Viridiplantae</taxon>
        <taxon>Streptophyta</taxon>
        <taxon>Embryophyta</taxon>
        <taxon>Tracheophyta</taxon>
        <taxon>Spermatophyta</taxon>
        <taxon>Magnoliopsida</taxon>
        <taxon>Liliopsida</taxon>
        <taxon>Zingiberales</taxon>
        <taxon>Musaceae</taxon>
        <taxon>Ensete</taxon>
    </lineage>
</organism>
<dbReference type="Proteomes" id="UP001222027">
    <property type="component" value="Unassembled WGS sequence"/>
</dbReference>
<dbReference type="AlphaFoldDB" id="A0AAV8Q5T8"/>
<keyword evidence="2" id="KW-1185">Reference proteome</keyword>
<gene>
    <name evidence="1" type="ORF">OPV22_027453</name>
</gene>
<comment type="caution">
    <text evidence="1">The sequence shown here is derived from an EMBL/GenBank/DDBJ whole genome shotgun (WGS) entry which is preliminary data.</text>
</comment>
<proteinExistence type="predicted"/>
<sequence length="69" mass="8095">MSIDKNISLEVRKEKKMSSFCFACFLGSPEQSKPERLGSKRKLSWRFSWFRRKHKKRRAAPSNFAPSSS</sequence>
<dbReference type="EMBL" id="JAQQAF010000008">
    <property type="protein sequence ID" value="KAJ8464901.1"/>
    <property type="molecule type" value="Genomic_DNA"/>
</dbReference>